<evidence type="ECO:0000256" key="4">
    <source>
        <dbReference type="ARBA" id="ARBA00022692"/>
    </source>
</evidence>
<dbReference type="PANTHER" id="PTHR11351">
    <property type="entry name" value="ACYL-COA DESATURASE"/>
    <property type="match status" value="1"/>
</dbReference>
<evidence type="ECO:0000256" key="3">
    <source>
        <dbReference type="ARBA" id="ARBA00022516"/>
    </source>
</evidence>
<dbReference type="GO" id="GO:0004768">
    <property type="term" value="F:stearoyl-CoA 9-desaturase activity"/>
    <property type="evidence" value="ECO:0007669"/>
    <property type="project" value="TreeGrafter"/>
</dbReference>
<organism evidence="14">
    <name type="scientific">Coccolithus braarudii</name>
    <dbReference type="NCBI Taxonomy" id="221442"/>
    <lineage>
        <taxon>Eukaryota</taxon>
        <taxon>Haptista</taxon>
        <taxon>Haptophyta</taxon>
        <taxon>Prymnesiophyceae</taxon>
        <taxon>Coccolithales</taxon>
        <taxon>Coccolithaceae</taxon>
        <taxon>Coccolithus</taxon>
    </lineage>
</organism>
<evidence type="ECO:0008006" key="15">
    <source>
        <dbReference type="Google" id="ProtNLM"/>
    </source>
</evidence>
<dbReference type="PANTHER" id="PTHR11351:SF31">
    <property type="entry name" value="DESATURASE 1, ISOFORM A-RELATED"/>
    <property type="match status" value="1"/>
</dbReference>
<name>A0A6T7KCJ6_9EUKA</name>
<comment type="similarity">
    <text evidence="2 11">Belongs to the fatty acid desaturase type 1 family.</text>
</comment>
<dbReference type="EMBL" id="HBEY01048771">
    <property type="protein sequence ID" value="CAD8620018.1"/>
    <property type="molecule type" value="Transcribed_RNA"/>
</dbReference>
<keyword evidence="10 11" id="KW-0275">Fatty acid biosynthesis</keyword>
<dbReference type="PRINTS" id="PR00075">
    <property type="entry name" value="FACDDSATRASE"/>
</dbReference>
<evidence type="ECO:0000256" key="12">
    <source>
        <dbReference type="SAM" id="Phobius"/>
    </source>
</evidence>
<keyword evidence="6 12" id="KW-1133">Transmembrane helix</keyword>
<keyword evidence="4 11" id="KW-0812">Transmembrane</keyword>
<dbReference type="GO" id="GO:0006636">
    <property type="term" value="P:unsaturated fatty acid biosynthetic process"/>
    <property type="evidence" value="ECO:0007669"/>
    <property type="project" value="TreeGrafter"/>
</dbReference>
<evidence type="ECO:0000256" key="6">
    <source>
        <dbReference type="ARBA" id="ARBA00022989"/>
    </source>
</evidence>
<keyword evidence="3 11" id="KW-0444">Lipid biosynthesis</keyword>
<evidence type="ECO:0000256" key="10">
    <source>
        <dbReference type="ARBA" id="ARBA00023160"/>
    </source>
</evidence>
<evidence type="ECO:0000256" key="1">
    <source>
        <dbReference type="ARBA" id="ARBA00004141"/>
    </source>
</evidence>
<sequence length="336" mass="38210">MVLSAYGSVLSRTTTEEGTLTDMDTKKKSVPYSKQGRLPPWTMKDIRWGMAGYITVTQILGFVGLLFLPYCKVATLAWAFILWPISGFGITGGAHRLWAHRSYKAGFVYRFFTMLANSVANQGTIYHWARDHRTHHFHSETVADPHDAIRGFWFAHIGWLYLKKDPRVAEAGRAVNVDDLKEDGCVMLQKNLDPWWNLFWCFFMPALVAQYGWGESFWTAFFTAGALRYVYVLHCTWFVNSAAHLWGDRPYDPASNPAENPFVAVASLGEGWHNWHHKYPFDYAASEYGVTSQYNPTKLIIDLAAACGMVHDRKRATAMWAREMTKLQAASKAKAS</sequence>
<feature type="transmembrane region" description="Helical" evidence="12">
    <location>
        <begin position="195"/>
        <end position="213"/>
    </location>
</feature>
<dbReference type="GO" id="GO:0005789">
    <property type="term" value="C:endoplasmic reticulum membrane"/>
    <property type="evidence" value="ECO:0007669"/>
    <property type="project" value="TreeGrafter"/>
</dbReference>
<evidence type="ECO:0000256" key="11">
    <source>
        <dbReference type="RuleBase" id="RU000581"/>
    </source>
</evidence>
<evidence type="ECO:0000313" key="14">
    <source>
        <dbReference type="EMBL" id="CAD8620019.1"/>
    </source>
</evidence>
<comment type="cofactor">
    <cofactor evidence="11">
        <name>Fe(2+)</name>
        <dbReference type="ChEBI" id="CHEBI:29033"/>
    </cofactor>
</comment>
<keyword evidence="5" id="KW-0276">Fatty acid metabolism</keyword>
<protein>
    <recommendedName>
        <fullName evidence="15">Fatty acid desaturase domain-containing protein</fullName>
    </recommendedName>
</protein>
<evidence type="ECO:0000256" key="8">
    <source>
        <dbReference type="ARBA" id="ARBA00023098"/>
    </source>
</evidence>
<keyword evidence="7 11" id="KW-0560">Oxidoreductase</keyword>
<dbReference type="GO" id="GO:0005506">
    <property type="term" value="F:iron ion binding"/>
    <property type="evidence" value="ECO:0007669"/>
    <property type="project" value="TreeGrafter"/>
</dbReference>
<evidence type="ECO:0000256" key="7">
    <source>
        <dbReference type="ARBA" id="ARBA00023002"/>
    </source>
</evidence>
<reference evidence="14" key="1">
    <citation type="submission" date="2021-01" db="EMBL/GenBank/DDBJ databases">
        <authorList>
            <person name="Corre E."/>
            <person name="Pelletier E."/>
            <person name="Niang G."/>
            <person name="Scheremetjew M."/>
            <person name="Finn R."/>
            <person name="Kale V."/>
            <person name="Holt S."/>
            <person name="Cochrane G."/>
            <person name="Meng A."/>
            <person name="Brown T."/>
            <person name="Cohen L."/>
        </authorList>
    </citation>
    <scope>NUCLEOTIDE SEQUENCE</scope>
    <source>
        <strain evidence="14">PLY182g</strain>
    </source>
</reference>
<accession>A0A6T7KCJ6</accession>
<dbReference type="AlphaFoldDB" id="A0A6T7KCJ6"/>
<dbReference type="InterPro" id="IPR015876">
    <property type="entry name" value="Acyl-CoA_DS"/>
</dbReference>
<comment type="domain">
    <text evidence="11">The histidine box domains are involved in binding the catalytic metal ions.</text>
</comment>
<proteinExistence type="inferred from homology"/>
<dbReference type="CDD" id="cd03505">
    <property type="entry name" value="Delta9-FADS-like"/>
    <property type="match status" value="1"/>
</dbReference>
<evidence type="ECO:0000256" key="2">
    <source>
        <dbReference type="ARBA" id="ARBA00009295"/>
    </source>
</evidence>
<comment type="subcellular location">
    <subcellularLocation>
        <location evidence="1">Membrane</location>
        <topology evidence="1">Multi-pass membrane protein</topology>
    </subcellularLocation>
</comment>
<feature type="transmembrane region" description="Helical" evidence="12">
    <location>
        <begin position="50"/>
        <end position="70"/>
    </location>
</feature>
<gene>
    <name evidence="13" type="ORF">CPEL01642_LOCUS23401</name>
    <name evidence="14" type="ORF">CPEL01642_LOCUS23402</name>
</gene>
<evidence type="ECO:0000313" key="13">
    <source>
        <dbReference type="EMBL" id="CAD8620018.1"/>
    </source>
</evidence>
<feature type="transmembrane region" description="Helical" evidence="12">
    <location>
        <begin position="219"/>
        <end position="239"/>
    </location>
</feature>
<dbReference type="EMBL" id="HBEY01048772">
    <property type="protein sequence ID" value="CAD8620019.1"/>
    <property type="molecule type" value="Transcribed_RNA"/>
</dbReference>
<feature type="transmembrane region" description="Helical" evidence="12">
    <location>
        <begin position="76"/>
        <end position="94"/>
    </location>
</feature>
<evidence type="ECO:0000256" key="5">
    <source>
        <dbReference type="ARBA" id="ARBA00022832"/>
    </source>
</evidence>
<evidence type="ECO:0000256" key="9">
    <source>
        <dbReference type="ARBA" id="ARBA00023136"/>
    </source>
</evidence>
<keyword evidence="8" id="KW-0443">Lipid metabolism</keyword>
<keyword evidence="9 12" id="KW-0472">Membrane</keyword>